<dbReference type="EMBL" id="BQNB010012453">
    <property type="protein sequence ID" value="GJT03751.1"/>
    <property type="molecule type" value="Genomic_DNA"/>
</dbReference>
<keyword evidence="3" id="KW-0548">Nucleotidyltransferase</keyword>
<keyword evidence="4" id="KW-1185">Reference proteome</keyword>
<feature type="compositionally biased region" description="Polar residues" evidence="1">
    <location>
        <begin position="41"/>
        <end position="50"/>
    </location>
</feature>
<keyword evidence="3" id="KW-0808">Transferase</keyword>
<proteinExistence type="predicted"/>
<dbReference type="PANTHER" id="PTHR31286:SF99">
    <property type="entry name" value="DUF4283 DOMAIN-CONTAINING PROTEIN"/>
    <property type="match status" value="1"/>
</dbReference>
<dbReference type="InterPro" id="IPR040256">
    <property type="entry name" value="At4g02000-like"/>
</dbReference>
<sequence>MGIRGVILQEGVTLSVVDMTVVIEKQNYLDDTTVPESFPSLSTPVTSTAGNAPGKSSYANITSKPSRKKVNVHTLFTPEGNGIDVVVPVDSIRAISERFANTTYGFFLGKKVAYPVLANYVRNTWGKYGLVRSMFSSSTGLFSFQFSFMDGLDSILENGPWFIRNNPLILKKWHPDENLLKEDVSIVLVWVKLHGVPVTAFSEDGLSVIATKLGTLLMLDSYTYDMCMQSWGGSSYARVMIELRADVELKDNIVMAMLKITREAYYTCNVLVEYEWKPPRCLSCNIFGNIHEECPKNLGAGEKKSVKKPSQTF</sequence>
<organism evidence="3 4">
    <name type="scientific">Tanacetum coccineum</name>
    <dbReference type="NCBI Taxonomy" id="301880"/>
    <lineage>
        <taxon>Eukaryota</taxon>
        <taxon>Viridiplantae</taxon>
        <taxon>Streptophyta</taxon>
        <taxon>Embryophyta</taxon>
        <taxon>Tracheophyta</taxon>
        <taxon>Spermatophyta</taxon>
        <taxon>Magnoliopsida</taxon>
        <taxon>eudicotyledons</taxon>
        <taxon>Gunneridae</taxon>
        <taxon>Pentapetalae</taxon>
        <taxon>asterids</taxon>
        <taxon>campanulids</taxon>
        <taxon>Asterales</taxon>
        <taxon>Asteraceae</taxon>
        <taxon>Asteroideae</taxon>
        <taxon>Anthemideae</taxon>
        <taxon>Anthemidinae</taxon>
        <taxon>Tanacetum</taxon>
    </lineage>
</organism>
<feature type="domain" description="DUF4283" evidence="2">
    <location>
        <begin position="97"/>
        <end position="179"/>
    </location>
</feature>
<comment type="caution">
    <text evidence="3">The sequence shown here is derived from an EMBL/GenBank/DDBJ whole genome shotgun (WGS) entry which is preliminary data.</text>
</comment>
<keyword evidence="3" id="KW-0695">RNA-directed DNA polymerase</keyword>
<reference evidence="3" key="1">
    <citation type="journal article" date="2022" name="Int. J. Mol. Sci.">
        <title>Draft Genome of Tanacetum Coccineum: Genomic Comparison of Closely Related Tanacetum-Family Plants.</title>
        <authorList>
            <person name="Yamashiro T."/>
            <person name="Shiraishi A."/>
            <person name="Nakayama K."/>
            <person name="Satake H."/>
        </authorList>
    </citation>
    <scope>NUCLEOTIDE SEQUENCE</scope>
</reference>
<dbReference type="GO" id="GO:0003964">
    <property type="term" value="F:RNA-directed DNA polymerase activity"/>
    <property type="evidence" value="ECO:0007669"/>
    <property type="project" value="UniProtKB-KW"/>
</dbReference>
<dbReference type="InterPro" id="IPR025558">
    <property type="entry name" value="DUF4283"/>
</dbReference>
<dbReference type="Pfam" id="PF14111">
    <property type="entry name" value="DUF4283"/>
    <property type="match status" value="1"/>
</dbReference>
<evidence type="ECO:0000313" key="3">
    <source>
        <dbReference type="EMBL" id="GJT03751.1"/>
    </source>
</evidence>
<accession>A0ABQ5AR22</accession>
<gene>
    <name evidence="3" type="ORF">Tco_0838213</name>
</gene>
<evidence type="ECO:0000259" key="2">
    <source>
        <dbReference type="Pfam" id="PF14111"/>
    </source>
</evidence>
<name>A0ABQ5AR22_9ASTR</name>
<protein>
    <submittedName>
        <fullName evidence="3">Reverse transcriptase domain-containing protein</fullName>
    </submittedName>
</protein>
<dbReference type="Proteomes" id="UP001151760">
    <property type="component" value="Unassembled WGS sequence"/>
</dbReference>
<reference evidence="3" key="2">
    <citation type="submission" date="2022-01" db="EMBL/GenBank/DDBJ databases">
        <authorList>
            <person name="Yamashiro T."/>
            <person name="Shiraishi A."/>
            <person name="Satake H."/>
            <person name="Nakayama K."/>
        </authorList>
    </citation>
    <scope>NUCLEOTIDE SEQUENCE</scope>
</reference>
<evidence type="ECO:0000256" key="1">
    <source>
        <dbReference type="SAM" id="MobiDB-lite"/>
    </source>
</evidence>
<dbReference type="PANTHER" id="PTHR31286">
    <property type="entry name" value="GLYCINE-RICH CELL WALL STRUCTURAL PROTEIN 1.8-LIKE"/>
    <property type="match status" value="1"/>
</dbReference>
<evidence type="ECO:0000313" key="4">
    <source>
        <dbReference type="Proteomes" id="UP001151760"/>
    </source>
</evidence>
<feature type="region of interest" description="Disordered" evidence="1">
    <location>
        <begin position="41"/>
        <end position="60"/>
    </location>
</feature>